<dbReference type="STRING" id="80876.SAMN05421779_10550"/>
<dbReference type="Pfam" id="PF01047">
    <property type="entry name" value="MarR"/>
    <property type="match status" value="1"/>
</dbReference>
<protein>
    <submittedName>
        <fullName evidence="2">Homoprotocatechuate degradation operon regulator, HpaR</fullName>
    </submittedName>
</protein>
<dbReference type="SUPFAM" id="SSF46785">
    <property type="entry name" value="Winged helix' DNA-binding domain"/>
    <property type="match status" value="1"/>
</dbReference>
<organism evidence="2 3">
    <name type="scientific">Insolitispirillum peregrinum</name>
    <dbReference type="NCBI Taxonomy" id="80876"/>
    <lineage>
        <taxon>Bacteria</taxon>
        <taxon>Pseudomonadati</taxon>
        <taxon>Pseudomonadota</taxon>
        <taxon>Alphaproteobacteria</taxon>
        <taxon>Rhodospirillales</taxon>
        <taxon>Novispirillaceae</taxon>
        <taxon>Insolitispirillum</taxon>
    </lineage>
</organism>
<dbReference type="AlphaFoldDB" id="A0A1N7NDT9"/>
<dbReference type="GO" id="GO:0003700">
    <property type="term" value="F:DNA-binding transcription factor activity"/>
    <property type="evidence" value="ECO:0007669"/>
    <property type="project" value="InterPro"/>
</dbReference>
<sequence>MTTKRDDSPAPAPAPAPQGALRAFSRSLPMALLKAREDVMAGFRPNLRNHQITEQQWRALKALASHGEMRAGQLAQISLISMPSLTRILRDLGQRDLIQRRSEPGDQRTALVSLTPAGQALACLVGQGAECHYDRIADSFGPERLEQLHHLLAALSACLGCGQAEDDQDGKATDGIASQS</sequence>
<accession>A0A1N7NDT9</accession>
<dbReference type="InterPro" id="IPR036388">
    <property type="entry name" value="WH-like_DNA-bd_sf"/>
</dbReference>
<dbReference type="PROSITE" id="PS50995">
    <property type="entry name" value="HTH_MARR_2"/>
    <property type="match status" value="1"/>
</dbReference>
<dbReference type="GO" id="GO:0006950">
    <property type="term" value="P:response to stress"/>
    <property type="evidence" value="ECO:0007669"/>
    <property type="project" value="TreeGrafter"/>
</dbReference>
<gene>
    <name evidence="2" type="ORF">SAMN05421779_10550</name>
</gene>
<dbReference type="InterPro" id="IPR039422">
    <property type="entry name" value="MarR/SlyA-like"/>
</dbReference>
<evidence type="ECO:0000313" key="3">
    <source>
        <dbReference type="Proteomes" id="UP000185678"/>
    </source>
</evidence>
<dbReference type="Proteomes" id="UP000185678">
    <property type="component" value="Unassembled WGS sequence"/>
</dbReference>
<evidence type="ECO:0000313" key="2">
    <source>
        <dbReference type="EMBL" id="SIS96480.1"/>
    </source>
</evidence>
<dbReference type="RefSeq" id="WP_076400995.1">
    <property type="nucleotide sequence ID" value="NZ_FTOA01000005.1"/>
</dbReference>
<dbReference type="SMART" id="SM00347">
    <property type="entry name" value="HTH_MARR"/>
    <property type="match status" value="1"/>
</dbReference>
<dbReference type="InterPro" id="IPR000835">
    <property type="entry name" value="HTH_MarR-typ"/>
</dbReference>
<keyword evidence="3" id="KW-1185">Reference proteome</keyword>
<evidence type="ECO:0000259" key="1">
    <source>
        <dbReference type="PROSITE" id="PS50995"/>
    </source>
</evidence>
<dbReference type="PANTHER" id="PTHR33164:SF13">
    <property type="entry name" value="4-HYDROXYPHENYLACETATE CATABOLISM PROTEIN"/>
    <property type="match status" value="1"/>
</dbReference>
<dbReference type="InterPro" id="IPR012712">
    <property type="entry name" value="HpaR/FarR"/>
</dbReference>
<dbReference type="EMBL" id="FTOA01000005">
    <property type="protein sequence ID" value="SIS96480.1"/>
    <property type="molecule type" value="Genomic_DNA"/>
</dbReference>
<dbReference type="PRINTS" id="PR00598">
    <property type="entry name" value="HTHMARR"/>
</dbReference>
<dbReference type="GO" id="GO:0003677">
    <property type="term" value="F:DNA binding"/>
    <property type="evidence" value="ECO:0007669"/>
    <property type="project" value="InterPro"/>
</dbReference>
<dbReference type="GO" id="GO:0045892">
    <property type="term" value="P:negative regulation of DNA-templated transcription"/>
    <property type="evidence" value="ECO:0007669"/>
    <property type="project" value="InterPro"/>
</dbReference>
<name>A0A1N7NDT9_9PROT</name>
<proteinExistence type="predicted"/>
<dbReference type="PANTHER" id="PTHR33164">
    <property type="entry name" value="TRANSCRIPTIONAL REGULATOR, MARR FAMILY"/>
    <property type="match status" value="1"/>
</dbReference>
<reference evidence="2 3" key="1">
    <citation type="submission" date="2017-01" db="EMBL/GenBank/DDBJ databases">
        <authorList>
            <person name="Mah S.A."/>
            <person name="Swanson W.J."/>
            <person name="Moy G.W."/>
            <person name="Vacquier V.D."/>
        </authorList>
    </citation>
    <scope>NUCLEOTIDE SEQUENCE [LARGE SCALE GENOMIC DNA]</scope>
    <source>
        <strain evidence="2 3">DSM 11589</strain>
    </source>
</reference>
<dbReference type="NCBIfam" id="TIGR02337">
    <property type="entry name" value="HpaR"/>
    <property type="match status" value="1"/>
</dbReference>
<dbReference type="InterPro" id="IPR036390">
    <property type="entry name" value="WH_DNA-bd_sf"/>
</dbReference>
<dbReference type="Gene3D" id="1.10.10.10">
    <property type="entry name" value="Winged helix-like DNA-binding domain superfamily/Winged helix DNA-binding domain"/>
    <property type="match status" value="1"/>
</dbReference>
<feature type="domain" description="HTH marR-type" evidence="1">
    <location>
        <begin position="25"/>
        <end position="157"/>
    </location>
</feature>